<protein>
    <submittedName>
        <fullName evidence="1">Uncharacterized protein</fullName>
    </submittedName>
</protein>
<dbReference type="AlphaFoldDB" id="A0A1D1VG10"/>
<gene>
    <name evidence="1" type="primary">RvY_11389-1</name>
    <name evidence="1" type="synonym">RvY_11389.1</name>
    <name evidence="1" type="ORF">RvY_11389</name>
</gene>
<dbReference type="Proteomes" id="UP000186922">
    <property type="component" value="Unassembled WGS sequence"/>
</dbReference>
<keyword evidence="2" id="KW-1185">Reference proteome</keyword>
<dbReference type="SUPFAM" id="SSF53098">
    <property type="entry name" value="Ribonuclease H-like"/>
    <property type="match status" value="1"/>
</dbReference>
<proteinExistence type="predicted"/>
<dbReference type="OrthoDB" id="1607513at2759"/>
<name>A0A1D1VG10_RAMVA</name>
<evidence type="ECO:0000313" key="2">
    <source>
        <dbReference type="Proteomes" id="UP000186922"/>
    </source>
</evidence>
<organism evidence="1 2">
    <name type="scientific">Ramazzottius varieornatus</name>
    <name type="common">Water bear</name>
    <name type="synonym">Tardigrade</name>
    <dbReference type="NCBI Taxonomy" id="947166"/>
    <lineage>
        <taxon>Eukaryota</taxon>
        <taxon>Metazoa</taxon>
        <taxon>Ecdysozoa</taxon>
        <taxon>Tardigrada</taxon>
        <taxon>Eutardigrada</taxon>
        <taxon>Parachela</taxon>
        <taxon>Hypsibioidea</taxon>
        <taxon>Ramazzottiidae</taxon>
        <taxon>Ramazzottius</taxon>
    </lineage>
</organism>
<accession>A0A1D1VG10</accession>
<comment type="caution">
    <text evidence="1">The sequence shown here is derived from an EMBL/GenBank/DDBJ whole genome shotgun (WGS) entry which is preliminary data.</text>
</comment>
<reference evidence="1 2" key="1">
    <citation type="journal article" date="2016" name="Nat. Commun.">
        <title>Extremotolerant tardigrade genome and improved radiotolerance of human cultured cells by tardigrade-unique protein.</title>
        <authorList>
            <person name="Hashimoto T."/>
            <person name="Horikawa D.D."/>
            <person name="Saito Y."/>
            <person name="Kuwahara H."/>
            <person name="Kozuka-Hata H."/>
            <person name="Shin-I T."/>
            <person name="Minakuchi Y."/>
            <person name="Ohishi K."/>
            <person name="Motoyama A."/>
            <person name="Aizu T."/>
            <person name="Enomoto A."/>
            <person name="Kondo K."/>
            <person name="Tanaka S."/>
            <person name="Hara Y."/>
            <person name="Koshikawa S."/>
            <person name="Sagara H."/>
            <person name="Miura T."/>
            <person name="Yokobori S."/>
            <person name="Miyagawa K."/>
            <person name="Suzuki Y."/>
            <person name="Kubo T."/>
            <person name="Oyama M."/>
            <person name="Kohara Y."/>
            <person name="Fujiyama A."/>
            <person name="Arakawa K."/>
            <person name="Katayama T."/>
            <person name="Toyoda A."/>
            <person name="Kunieda T."/>
        </authorList>
    </citation>
    <scope>NUCLEOTIDE SEQUENCE [LARGE SCALE GENOMIC DNA]</scope>
    <source>
        <strain evidence="1 2">YOKOZUNA-1</strain>
    </source>
</reference>
<sequence>MATLREFEVAHRISGVTTDGALNMVKFFELLVTEMQAEKRSLSRTTQFTPEVDKIRACVIYVRRPTIRESFLAPIKPATEDLKLPLDVSTRWNSLLHMVESAYARRHELHDYLSAQKGAIKDEVPSAEE</sequence>
<evidence type="ECO:0000313" key="1">
    <source>
        <dbReference type="EMBL" id="GAV00562.1"/>
    </source>
</evidence>
<dbReference type="InterPro" id="IPR012337">
    <property type="entry name" value="RNaseH-like_sf"/>
</dbReference>
<dbReference type="EMBL" id="BDGG01000006">
    <property type="protein sequence ID" value="GAV00562.1"/>
    <property type="molecule type" value="Genomic_DNA"/>
</dbReference>